<evidence type="ECO:0000256" key="1">
    <source>
        <dbReference type="SAM" id="MobiDB-lite"/>
    </source>
</evidence>
<proteinExistence type="predicted"/>
<name>A0AAE1FIN2_PETCI</name>
<feature type="region of interest" description="Disordered" evidence="1">
    <location>
        <begin position="1"/>
        <end position="64"/>
    </location>
</feature>
<feature type="compositionally biased region" description="Basic and acidic residues" evidence="1">
    <location>
        <begin position="1"/>
        <end position="28"/>
    </location>
</feature>
<gene>
    <name evidence="2" type="ORF">Pcinc_020922</name>
</gene>
<comment type="caution">
    <text evidence="2">The sequence shown here is derived from an EMBL/GenBank/DDBJ whole genome shotgun (WGS) entry which is preliminary data.</text>
</comment>
<dbReference type="Proteomes" id="UP001286313">
    <property type="component" value="Unassembled WGS sequence"/>
</dbReference>
<sequence length="152" mass="17154">MGGRERHSRREREGPVRVDGERGYGHGKREARRRCWRRSPNHHTRPASFPPLPQTIHQRQGVYSHHPFKVTQPPYYSLLQPGIQKRPQLLSETAPSRPQIPRGHISSLTSSGPVTILSSTNSLTTLAPYHLLPLLPLPCFYLLSPSSLSLST</sequence>
<dbReference type="AlphaFoldDB" id="A0AAE1FIN2"/>
<accession>A0AAE1FIN2</accession>
<reference evidence="2" key="1">
    <citation type="submission" date="2023-10" db="EMBL/GenBank/DDBJ databases">
        <title>Genome assemblies of two species of porcelain crab, Petrolisthes cinctipes and Petrolisthes manimaculis (Anomura: Porcellanidae).</title>
        <authorList>
            <person name="Angst P."/>
        </authorList>
    </citation>
    <scope>NUCLEOTIDE SEQUENCE</scope>
    <source>
        <strain evidence="2">PB745_01</strain>
        <tissue evidence="2">Gill</tissue>
    </source>
</reference>
<evidence type="ECO:0000313" key="2">
    <source>
        <dbReference type="EMBL" id="KAK3874115.1"/>
    </source>
</evidence>
<dbReference type="EMBL" id="JAWQEG010002136">
    <property type="protein sequence ID" value="KAK3874115.1"/>
    <property type="molecule type" value="Genomic_DNA"/>
</dbReference>
<protein>
    <submittedName>
        <fullName evidence="2">Uncharacterized protein</fullName>
    </submittedName>
</protein>
<feature type="compositionally biased region" description="Basic residues" evidence="1">
    <location>
        <begin position="29"/>
        <end position="45"/>
    </location>
</feature>
<evidence type="ECO:0000313" key="3">
    <source>
        <dbReference type="Proteomes" id="UP001286313"/>
    </source>
</evidence>
<organism evidence="2 3">
    <name type="scientific">Petrolisthes cinctipes</name>
    <name type="common">Flat porcelain crab</name>
    <dbReference type="NCBI Taxonomy" id="88211"/>
    <lineage>
        <taxon>Eukaryota</taxon>
        <taxon>Metazoa</taxon>
        <taxon>Ecdysozoa</taxon>
        <taxon>Arthropoda</taxon>
        <taxon>Crustacea</taxon>
        <taxon>Multicrustacea</taxon>
        <taxon>Malacostraca</taxon>
        <taxon>Eumalacostraca</taxon>
        <taxon>Eucarida</taxon>
        <taxon>Decapoda</taxon>
        <taxon>Pleocyemata</taxon>
        <taxon>Anomura</taxon>
        <taxon>Galatheoidea</taxon>
        <taxon>Porcellanidae</taxon>
        <taxon>Petrolisthes</taxon>
    </lineage>
</organism>
<keyword evidence="3" id="KW-1185">Reference proteome</keyword>